<dbReference type="Gene3D" id="3.30.420.210">
    <property type="entry name" value="SEP domain"/>
    <property type="match status" value="1"/>
</dbReference>
<dbReference type="GO" id="GO:0043161">
    <property type="term" value="P:proteasome-mediated ubiquitin-dependent protein catabolic process"/>
    <property type="evidence" value="ECO:0000318"/>
    <property type="project" value="GO_Central"/>
</dbReference>
<dbReference type="Gene3D" id="3.10.20.90">
    <property type="entry name" value="Phosphatidylinositol 3-kinase Catalytic Subunit, Chain A, domain 1"/>
    <property type="match status" value="1"/>
</dbReference>
<dbReference type="InterPro" id="IPR012989">
    <property type="entry name" value="SEP_domain"/>
</dbReference>
<dbReference type="SUPFAM" id="SSF46934">
    <property type="entry name" value="UBA-like"/>
    <property type="match status" value="1"/>
</dbReference>
<feature type="domain" description="UBX" evidence="2">
    <location>
        <begin position="352"/>
        <end position="407"/>
    </location>
</feature>
<dbReference type="GO" id="GO:0007030">
    <property type="term" value="P:Golgi organization"/>
    <property type="evidence" value="ECO:0000318"/>
    <property type="project" value="GO_Central"/>
</dbReference>
<dbReference type="GO" id="GO:0061025">
    <property type="term" value="P:membrane fusion"/>
    <property type="evidence" value="ECO:0000318"/>
    <property type="project" value="GO_Central"/>
</dbReference>
<reference evidence="4 5" key="1">
    <citation type="journal article" date="2003" name="Nature">
        <title>The genome sequence of the filamentous fungus Neurospora crassa.</title>
        <authorList>
            <person name="Galagan J.E."/>
            <person name="Calvo S.E."/>
            <person name="Borkovich K.A."/>
            <person name="Selker E.U."/>
            <person name="Read N.D."/>
            <person name="Jaffe D."/>
            <person name="FitzHugh W."/>
            <person name="Ma L.J."/>
            <person name="Smirnov S."/>
            <person name="Purcell S."/>
            <person name="Rehman B."/>
            <person name="Elkins T."/>
            <person name="Engels R."/>
            <person name="Wang S."/>
            <person name="Nielsen C.B."/>
            <person name="Butler J."/>
            <person name="Endrizzi M."/>
            <person name="Qui D."/>
            <person name="Ianakiev P."/>
            <person name="Bell-Pedersen D."/>
            <person name="Nelson M.A."/>
            <person name="Werner-Washburne M."/>
            <person name="Selitrennikoff C.P."/>
            <person name="Kinsey J.A."/>
            <person name="Braun E.L."/>
            <person name="Zelter A."/>
            <person name="Schulte U."/>
            <person name="Kothe G.O."/>
            <person name="Jedd G."/>
            <person name="Mewes W."/>
            <person name="Staben C."/>
            <person name="Marcotte E."/>
            <person name="Greenberg D."/>
            <person name="Roy A."/>
            <person name="Foley K."/>
            <person name="Naylor J."/>
            <person name="Stange-Thomann N."/>
            <person name="Barrett R."/>
            <person name="Gnerre S."/>
            <person name="Kamal M."/>
            <person name="Kamvysselis M."/>
            <person name="Mauceli E."/>
            <person name="Bielke C."/>
            <person name="Rudd S."/>
            <person name="Frishman D."/>
            <person name="Krystofova S."/>
            <person name="Rasmussen C."/>
            <person name="Metzenberg R.L."/>
            <person name="Perkins D.D."/>
            <person name="Kroken S."/>
            <person name="Cogoni C."/>
            <person name="Macino G."/>
            <person name="Catcheside D."/>
            <person name="Li W."/>
            <person name="Pratt R.J."/>
            <person name="Osmani S.A."/>
            <person name="DeSouza C.P."/>
            <person name="Glass L."/>
            <person name="Orbach M.J."/>
            <person name="Berglund J.A."/>
            <person name="Voelker R."/>
            <person name="Yarden O."/>
            <person name="Plamann M."/>
            <person name="Seiler S."/>
            <person name="Dunlap J."/>
            <person name="Radford A."/>
            <person name="Aramayo R."/>
            <person name="Natvig D.O."/>
            <person name="Alex L.A."/>
            <person name="Mannhaupt G."/>
            <person name="Ebbole D.J."/>
            <person name="Freitag M."/>
            <person name="Paulsen I."/>
            <person name="Sachs M.S."/>
            <person name="Lander E.S."/>
            <person name="Nusbaum C."/>
            <person name="Birren B."/>
        </authorList>
    </citation>
    <scope>NUCLEOTIDE SEQUENCE [LARGE SCALE GENOMIC DNA]</scope>
    <source>
        <strain evidence="5">ATCC 24698 / 74-OR23-1A / CBS 708.71 / DSM 1257 / FGSC 987</strain>
    </source>
</reference>
<feature type="compositionally biased region" description="Basic and acidic residues" evidence="1">
    <location>
        <begin position="145"/>
        <end position="168"/>
    </location>
</feature>
<dbReference type="SMART" id="SM00553">
    <property type="entry name" value="SEP"/>
    <property type="match status" value="1"/>
</dbReference>
<feature type="compositionally biased region" description="Low complexity" evidence="1">
    <location>
        <begin position="78"/>
        <end position="90"/>
    </location>
</feature>
<dbReference type="PANTHER" id="PTHR23333">
    <property type="entry name" value="UBX DOMAIN CONTAINING PROTEIN"/>
    <property type="match status" value="1"/>
</dbReference>
<dbReference type="SUPFAM" id="SSF54236">
    <property type="entry name" value="Ubiquitin-like"/>
    <property type="match status" value="1"/>
</dbReference>
<dbReference type="PROSITE" id="PS51399">
    <property type="entry name" value="SEP"/>
    <property type="match status" value="1"/>
</dbReference>
<dbReference type="FunCoup" id="Q1K877">
    <property type="interactions" value="1023"/>
</dbReference>
<dbReference type="KEGG" id="ncr:NCU01100"/>
<dbReference type="GO" id="GO:0000045">
    <property type="term" value="P:autophagosome assembly"/>
    <property type="evidence" value="ECO:0000318"/>
    <property type="project" value="GO_Central"/>
</dbReference>
<evidence type="ECO:0008006" key="6">
    <source>
        <dbReference type="Google" id="ProtNLM"/>
    </source>
</evidence>
<gene>
    <name evidence="4" type="ORF">NCU01100</name>
</gene>
<dbReference type="InterPro" id="IPR009060">
    <property type="entry name" value="UBA-like_sf"/>
</dbReference>
<feature type="compositionally biased region" description="Acidic residues" evidence="1">
    <location>
        <begin position="111"/>
        <end position="123"/>
    </location>
</feature>
<evidence type="ECO:0000313" key="4">
    <source>
        <dbReference type="EMBL" id="EAA32476.1"/>
    </source>
</evidence>
<dbReference type="InterPro" id="IPR036241">
    <property type="entry name" value="NSFL1C_SEP_dom_sf"/>
</dbReference>
<dbReference type="GO" id="GO:0031468">
    <property type="term" value="P:nuclear membrane reassembly"/>
    <property type="evidence" value="ECO:0000318"/>
    <property type="project" value="GO_Central"/>
</dbReference>
<dbReference type="EMBL" id="CM002240">
    <property type="protein sequence ID" value="EAA32476.1"/>
    <property type="molecule type" value="Genomic_DNA"/>
</dbReference>
<dbReference type="SUPFAM" id="SSF102848">
    <property type="entry name" value="NSFL1 (p97 ATPase) cofactor p47, SEP domain"/>
    <property type="match status" value="1"/>
</dbReference>
<sequence length="433" mass="46304">MTDHDDKISSFCELTGVATDAATEYLNNYDWDMDAAVAAYYTDQDNSASNTGAAPASARASAAAPPEYIGPRTLDGRPAPQYAQSSSSAPKKTQKRTGLATLSSIGGRRDEDDDEDEDDEEDEGRGPRDLFAGGEKSGLAVQDPSQREPNSDTRRLLQDILAKARENSRAGGNSSDDEETGAETGAGTARPTRFRGTGMTLGGDGVESRQIPNVDSNTSAAPRQLEGPTQERTLHIWSNGFSVEEGPLYRFDDPANQADLAMIRAGRAPLRLMNVRPDQRVNVKLEQHQEEWRQLPKKYVPFSGEGRRLGSPVPGDGSGFVPPAAAAAASTAVASASATSGSAQAPTTGVDESQPTVMLRIQLPDGSRLPARFNTSQTIGDVYDFVQRSSTSLSARPWVLSTTFPNKDHTDKSLVLGDTPEFKRGAAAVVKWV</sequence>
<organism evidence="4 5">
    <name type="scientific">Neurospora crassa (strain ATCC 24698 / 74-OR23-1A / CBS 708.71 / DSM 1257 / FGSC 987)</name>
    <dbReference type="NCBI Taxonomy" id="367110"/>
    <lineage>
        <taxon>Eukaryota</taxon>
        <taxon>Fungi</taxon>
        <taxon>Dikarya</taxon>
        <taxon>Ascomycota</taxon>
        <taxon>Pezizomycotina</taxon>
        <taxon>Sordariomycetes</taxon>
        <taxon>Sordariomycetidae</taxon>
        <taxon>Sordariales</taxon>
        <taxon>Sordariaceae</taxon>
        <taxon>Neurospora</taxon>
    </lineage>
</organism>
<dbReference type="Pfam" id="PF00789">
    <property type="entry name" value="UBX"/>
    <property type="match status" value="1"/>
</dbReference>
<dbReference type="OMA" id="NKDHTDK"/>
<protein>
    <recommendedName>
        <fullName evidence="6">SEP-domain-containing protein</fullName>
    </recommendedName>
</protein>
<dbReference type="InterPro" id="IPR001012">
    <property type="entry name" value="UBX_dom"/>
</dbReference>
<dbReference type="PANTHER" id="PTHR23333:SF20">
    <property type="entry name" value="NSFL1 COFACTOR P47"/>
    <property type="match status" value="1"/>
</dbReference>
<dbReference type="InParanoid" id="Q1K877"/>
<evidence type="ECO:0000256" key="1">
    <source>
        <dbReference type="SAM" id="MobiDB-lite"/>
    </source>
</evidence>
<dbReference type="Pfam" id="PF14555">
    <property type="entry name" value="UBA_4"/>
    <property type="match status" value="1"/>
</dbReference>
<evidence type="ECO:0000313" key="5">
    <source>
        <dbReference type="Proteomes" id="UP000001805"/>
    </source>
</evidence>
<accession>Q1K877</accession>
<dbReference type="STRING" id="367110.Q1K877"/>
<evidence type="ECO:0000259" key="2">
    <source>
        <dbReference type="PROSITE" id="PS50033"/>
    </source>
</evidence>
<dbReference type="GeneID" id="3877799"/>
<dbReference type="Gene3D" id="1.10.8.10">
    <property type="entry name" value="DNA helicase RuvA subunit, C-terminal domain"/>
    <property type="match status" value="1"/>
</dbReference>
<keyword evidence="5" id="KW-1185">Reference proteome</keyword>
<dbReference type="GO" id="GO:0043130">
    <property type="term" value="F:ubiquitin binding"/>
    <property type="evidence" value="ECO:0000318"/>
    <property type="project" value="GO_Central"/>
</dbReference>
<dbReference type="Pfam" id="PF08059">
    <property type="entry name" value="SEP"/>
    <property type="match status" value="1"/>
</dbReference>
<name>Q1K877_NEUCR</name>
<feature type="compositionally biased region" description="Low complexity" evidence="1">
    <location>
        <begin position="47"/>
        <end position="66"/>
    </location>
</feature>
<dbReference type="HOGENOM" id="CLU_029402_4_1_1"/>
<feature type="region of interest" description="Disordered" evidence="1">
    <location>
        <begin position="45"/>
        <end position="229"/>
    </location>
</feature>
<dbReference type="Proteomes" id="UP000001805">
    <property type="component" value="Chromosome 2, Linkage Group V"/>
</dbReference>
<dbReference type="PROSITE" id="PS50033">
    <property type="entry name" value="UBX"/>
    <property type="match status" value="1"/>
</dbReference>
<dbReference type="InterPro" id="IPR029071">
    <property type="entry name" value="Ubiquitin-like_domsf"/>
</dbReference>
<dbReference type="AlphaFoldDB" id="Q1K877"/>
<feature type="compositionally biased region" description="Polar residues" evidence="1">
    <location>
        <begin position="210"/>
        <end position="221"/>
    </location>
</feature>
<evidence type="ECO:0000259" key="3">
    <source>
        <dbReference type="PROSITE" id="PS51399"/>
    </source>
</evidence>
<dbReference type="FunFam" id="3.30.420.210:FF:000002">
    <property type="entry name" value="UBX domain-containing protein 1"/>
    <property type="match status" value="1"/>
</dbReference>
<dbReference type="RefSeq" id="XP_961712.1">
    <property type="nucleotide sequence ID" value="XM_956619.2"/>
</dbReference>
<feature type="domain" description="SEP" evidence="3">
    <location>
        <begin position="229"/>
        <end position="294"/>
    </location>
</feature>
<dbReference type="PaxDb" id="5141-EFNCRP00000004365"/>
<proteinExistence type="predicted"/>
<dbReference type="GO" id="GO:0005634">
    <property type="term" value="C:nucleus"/>
    <property type="evidence" value="ECO:0000318"/>
    <property type="project" value="GO_Central"/>
</dbReference>
<dbReference type="VEuPathDB" id="FungiDB:NCU01100"/>
<dbReference type="GO" id="GO:0005829">
    <property type="term" value="C:cytosol"/>
    <property type="evidence" value="ECO:0000318"/>
    <property type="project" value="GO_Central"/>
</dbReference>
<dbReference type="OrthoDB" id="25887at2759"/>